<dbReference type="GeneID" id="113070240"/>
<name>A0A6P6MT47_CARAU</name>
<reference evidence="2" key="1">
    <citation type="submission" date="2025-08" db="UniProtKB">
        <authorList>
            <consortium name="RefSeq"/>
        </authorList>
    </citation>
    <scope>IDENTIFICATION</scope>
    <source>
        <strain evidence="2">Wakin</strain>
        <tissue evidence="2">Muscle</tissue>
    </source>
</reference>
<organism evidence="1 2">
    <name type="scientific">Carassius auratus</name>
    <name type="common">Goldfish</name>
    <dbReference type="NCBI Taxonomy" id="7957"/>
    <lineage>
        <taxon>Eukaryota</taxon>
        <taxon>Metazoa</taxon>
        <taxon>Chordata</taxon>
        <taxon>Craniata</taxon>
        <taxon>Vertebrata</taxon>
        <taxon>Euteleostomi</taxon>
        <taxon>Actinopterygii</taxon>
        <taxon>Neopterygii</taxon>
        <taxon>Teleostei</taxon>
        <taxon>Ostariophysi</taxon>
        <taxon>Cypriniformes</taxon>
        <taxon>Cyprinidae</taxon>
        <taxon>Cyprininae</taxon>
        <taxon>Carassius</taxon>
    </lineage>
</organism>
<dbReference type="RefSeq" id="XP_026099251.1">
    <property type="nucleotide sequence ID" value="XM_026243466.1"/>
</dbReference>
<proteinExistence type="predicted"/>
<protein>
    <submittedName>
        <fullName evidence="2">Centrosomal protein of 162 kDa-like isoform X2</fullName>
    </submittedName>
</protein>
<gene>
    <name evidence="2" type="primary">LOC113070240</name>
</gene>
<accession>A0A6P6MT47</accession>
<sequence>MEQQYHRIKITVQHLQGLVKELQRAKDALAVSKIREETLQNQVIADTRRVVEQEQPGEVKRWKRLAVVSPVHEHSHTYLPLRS</sequence>
<evidence type="ECO:0000313" key="1">
    <source>
        <dbReference type="Proteomes" id="UP000515129"/>
    </source>
</evidence>
<dbReference type="AlphaFoldDB" id="A0A6P6MT47"/>
<keyword evidence="1" id="KW-1185">Reference proteome</keyword>
<dbReference type="Proteomes" id="UP000515129">
    <property type="component" value="Unplaced"/>
</dbReference>
<evidence type="ECO:0000313" key="2">
    <source>
        <dbReference type="RefSeq" id="XP_026099251.1"/>
    </source>
</evidence>